<name>X0ZR62_9ZZZZ</name>
<organism evidence="1">
    <name type="scientific">marine sediment metagenome</name>
    <dbReference type="NCBI Taxonomy" id="412755"/>
    <lineage>
        <taxon>unclassified sequences</taxon>
        <taxon>metagenomes</taxon>
        <taxon>ecological metagenomes</taxon>
    </lineage>
</organism>
<gene>
    <name evidence="1" type="ORF">S01H4_17304</name>
</gene>
<dbReference type="AlphaFoldDB" id="X0ZR62"/>
<dbReference type="EMBL" id="BART01007614">
    <property type="protein sequence ID" value="GAG60522.1"/>
    <property type="molecule type" value="Genomic_DNA"/>
</dbReference>
<proteinExistence type="predicted"/>
<protein>
    <submittedName>
        <fullName evidence="1">Uncharacterized protein</fullName>
    </submittedName>
</protein>
<accession>X0ZR62</accession>
<reference evidence="1" key="1">
    <citation type="journal article" date="2014" name="Front. Microbiol.">
        <title>High frequency of phylogenetically diverse reductive dehalogenase-homologous genes in deep subseafloor sedimentary metagenomes.</title>
        <authorList>
            <person name="Kawai M."/>
            <person name="Futagami T."/>
            <person name="Toyoda A."/>
            <person name="Takaki Y."/>
            <person name="Nishi S."/>
            <person name="Hori S."/>
            <person name="Arai W."/>
            <person name="Tsubouchi T."/>
            <person name="Morono Y."/>
            <person name="Uchiyama I."/>
            <person name="Ito T."/>
            <person name="Fujiyama A."/>
            <person name="Inagaki F."/>
            <person name="Takami H."/>
        </authorList>
    </citation>
    <scope>NUCLEOTIDE SEQUENCE</scope>
    <source>
        <strain evidence="1">Expedition CK06-06</strain>
    </source>
</reference>
<feature type="non-terminal residue" evidence="1">
    <location>
        <position position="60"/>
    </location>
</feature>
<sequence>MPEEKKDKRTFEKEIEPLIGDTPTVTIKGKEYKMRRLGMADTFKLARIIAIGAAGIGKEI</sequence>
<evidence type="ECO:0000313" key="1">
    <source>
        <dbReference type="EMBL" id="GAG60522.1"/>
    </source>
</evidence>
<comment type="caution">
    <text evidence="1">The sequence shown here is derived from an EMBL/GenBank/DDBJ whole genome shotgun (WGS) entry which is preliminary data.</text>
</comment>